<proteinExistence type="predicted"/>
<dbReference type="PANTHER" id="PTHR43432">
    <property type="entry name" value="SLR0285 PROTEIN"/>
    <property type="match status" value="1"/>
</dbReference>
<dbReference type="InterPro" id="IPR058240">
    <property type="entry name" value="rSAM_sf"/>
</dbReference>
<dbReference type="SUPFAM" id="SSF102114">
    <property type="entry name" value="Radical SAM enzymes"/>
    <property type="match status" value="1"/>
</dbReference>
<name>A0ABY4CQZ6_9BACL</name>
<keyword evidence="3" id="KW-0411">Iron-sulfur</keyword>
<dbReference type="EMBL" id="CP089291">
    <property type="protein sequence ID" value="UOF92011.1"/>
    <property type="molecule type" value="Genomic_DNA"/>
</dbReference>
<keyword evidence="1" id="KW-0479">Metal-binding</keyword>
<evidence type="ECO:0000259" key="4">
    <source>
        <dbReference type="Pfam" id="PF04055"/>
    </source>
</evidence>
<dbReference type="Pfam" id="PF04055">
    <property type="entry name" value="Radical_SAM"/>
    <property type="match status" value="1"/>
</dbReference>
<dbReference type="InterPro" id="IPR007197">
    <property type="entry name" value="rSAM"/>
</dbReference>
<sequence>MNRQKGGFLNTFTHTLQPYTGCTFGQRTLHGQGCPYCYVRKLPVALFKAREWGSWLDAKVNVAAVLRKELQNHERKGTLKNLRIFMSSATDPYQGAEINMELTKSCLEAFKDYPPGLLVVQTRSPLIIRDIALLKELREHVWVSVTLETNNDDVRKNITPTSPTVHSRLNAMRILHEAGIRVQAAVSPMLPNDPIEFADMLDQACSRVVVDTLFHGDGANGKRSESLGMKHLFEQYGYQSWYHPEAHGTLLAVLQRKLGNSRVVFSQEGFNTIH</sequence>
<gene>
    <name evidence="5" type="ORF">LSG31_07185</name>
</gene>
<evidence type="ECO:0000313" key="5">
    <source>
        <dbReference type="EMBL" id="UOF92011.1"/>
    </source>
</evidence>
<evidence type="ECO:0000313" key="6">
    <source>
        <dbReference type="Proteomes" id="UP000830167"/>
    </source>
</evidence>
<accession>A0ABY4CQZ6</accession>
<dbReference type="SFLD" id="SFLDS00029">
    <property type="entry name" value="Radical_SAM"/>
    <property type="match status" value="1"/>
</dbReference>
<reference evidence="5" key="1">
    <citation type="submission" date="2021-12" db="EMBL/GenBank/DDBJ databases">
        <title>Alicyclobacillaceae gen. nov., sp. nov., isolated from chalcocite enrichment system.</title>
        <authorList>
            <person name="Jiang Z."/>
        </authorList>
    </citation>
    <scope>NUCLEOTIDE SEQUENCE</scope>
    <source>
        <strain evidence="5">MYW30-H2</strain>
    </source>
</reference>
<dbReference type="PANTHER" id="PTHR43432:SF3">
    <property type="entry name" value="SLR0285 PROTEIN"/>
    <property type="match status" value="1"/>
</dbReference>
<dbReference type="CDD" id="cd01335">
    <property type="entry name" value="Radical_SAM"/>
    <property type="match status" value="1"/>
</dbReference>
<dbReference type="Proteomes" id="UP000830167">
    <property type="component" value="Chromosome"/>
</dbReference>
<organism evidence="5 6">
    <name type="scientific">Fodinisporobacter ferrooxydans</name>
    <dbReference type="NCBI Taxonomy" id="2901836"/>
    <lineage>
        <taxon>Bacteria</taxon>
        <taxon>Bacillati</taxon>
        <taxon>Bacillota</taxon>
        <taxon>Bacilli</taxon>
        <taxon>Bacillales</taxon>
        <taxon>Alicyclobacillaceae</taxon>
        <taxon>Fodinisporobacter</taxon>
    </lineage>
</organism>
<dbReference type="RefSeq" id="WP_347438693.1">
    <property type="nucleotide sequence ID" value="NZ_CP089291.1"/>
</dbReference>
<evidence type="ECO:0000256" key="1">
    <source>
        <dbReference type="ARBA" id="ARBA00022723"/>
    </source>
</evidence>
<dbReference type="SFLD" id="SFLDG01084">
    <property type="entry name" value="Uncharacterised_Radical_SAM_Su"/>
    <property type="match status" value="1"/>
</dbReference>
<protein>
    <submittedName>
        <fullName evidence="5">Radical SAM protein</fullName>
    </submittedName>
</protein>
<keyword evidence="2" id="KW-0408">Iron</keyword>
<dbReference type="Gene3D" id="3.80.30.30">
    <property type="match status" value="1"/>
</dbReference>
<evidence type="ECO:0000256" key="2">
    <source>
        <dbReference type="ARBA" id="ARBA00023004"/>
    </source>
</evidence>
<keyword evidence="6" id="KW-1185">Reference proteome</keyword>
<evidence type="ECO:0000256" key="3">
    <source>
        <dbReference type="ARBA" id="ARBA00023014"/>
    </source>
</evidence>
<dbReference type="InterPro" id="IPR040086">
    <property type="entry name" value="MJ0683-like"/>
</dbReference>
<feature type="domain" description="Radical SAM core" evidence="4">
    <location>
        <begin position="19"/>
        <end position="202"/>
    </location>
</feature>